<dbReference type="HAMAP" id="MF_01082">
    <property type="entry name" value="TruD"/>
    <property type="match status" value="1"/>
</dbReference>
<feature type="domain" description="TRUD" evidence="5">
    <location>
        <begin position="153"/>
        <end position="302"/>
    </location>
</feature>
<dbReference type="OrthoDB" id="1550679at2"/>
<evidence type="ECO:0000259" key="5">
    <source>
        <dbReference type="PROSITE" id="PS50984"/>
    </source>
</evidence>
<proteinExistence type="inferred from homology"/>
<dbReference type="NCBIfam" id="NF002155">
    <property type="entry name" value="PRK00984.1-4"/>
    <property type="match status" value="1"/>
</dbReference>
<dbReference type="PANTHER" id="PTHR47811:SF1">
    <property type="entry name" value="TRNA PSEUDOURIDINE SYNTHASE D"/>
    <property type="match status" value="1"/>
</dbReference>
<dbReference type="PROSITE" id="PS50984">
    <property type="entry name" value="TRUD"/>
    <property type="match status" value="1"/>
</dbReference>
<name>A0A1C3YWT2_9GAMM</name>
<dbReference type="InterPro" id="IPR042214">
    <property type="entry name" value="TruD_catalytic"/>
</dbReference>
<dbReference type="InterPro" id="IPR001656">
    <property type="entry name" value="PsdUridine_synth_TruD"/>
</dbReference>
<keyword evidence="7" id="KW-1185">Reference proteome</keyword>
<dbReference type="Gene3D" id="3.30.2340.10">
    <property type="entry name" value="TruD, insertion domain"/>
    <property type="match status" value="1"/>
</dbReference>
<organism evidence="6 7">
    <name type="scientific">Gilliamella bombicola</name>
    <dbReference type="NCBI Taxonomy" id="1798182"/>
    <lineage>
        <taxon>Bacteria</taxon>
        <taxon>Pseudomonadati</taxon>
        <taxon>Pseudomonadota</taxon>
        <taxon>Gammaproteobacteria</taxon>
        <taxon>Orbales</taxon>
        <taxon>Orbaceae</taxon>
        <taxon>Gilliamella</taxon>
    </lineage>
</organism>
<comment type="catalytic activity">
    <reaction evidence="4">
        <text>uridine(13) in tRNA = pseudouridine(13) in tRNA</text>
        <dbReference type="Rhea" id="RHEA:42540"/>
        <dbReference type="Rhea" id="RHEA-COMP:10105"/>
        <dbReference type="Rhea" id="RHEA-COMP:10106"/>
        <dbReference type="ChEBI" id="CHEBI:65314"/>
        <dbReference type="ChEBI" id="CHEBI:65315"/>
        <dbReference type="EC" id="5.4.99.27"/>
    </reaction>
</comment>
<dbReference type="InterPro" id="IPR020119">
    <property type="entry name" value="PsdUridine_synth_TruD_CS"/>
</dbReference>
<dbReference type="InterPro" id="IPR020103">
    <property type="entry name" value="PsdUridine_synth_cat_dom_sf"/>
</dbReference>
<evidence type="ECO:0000313" key="6">
    <source>
        <dbReference type="EMBL" id="SCB74530.1"/>
    </source>
</evidence>
<dbReference type="SUPFAM" id="SSF55120">
    <property type="entry name" value="Pseudouridine synthase"/>
    <property type="match status" value="1"/>
</dbReference>
<dbReference type="AlphaFoldDB" id="A0A1C3YWT2"/>
<evidence type="ECO:0000313" key="7">
    <source>
        <dbReference type="Proteomes" id="UP000199670"/>
    </source>
</evidence>
<evidence type="ECO:0000256" key="1">
    <source>
        <dbReference type="ARBA" id="ARBA00007953"/>
    </source>
</evidence>
<evidence type="ECO:0000256" key="2">
    <source>
        <dbReference type="ARBA" id="ARBA00022694"/>
    </source>
</evidence>
<comment type="similarity">
    <text evidence="1 4">Belongs to the pseudouridine synthase TruD family.</text>
</comment>
<dbReference type="RefSeq" id="WP_091346156.1">
    <property type="nucleotide sequence ID" value="NZ_FMAQ01000001.1"/>
</dbReference>
<dbReference type="InterPro" id="IPR043165">
    <property type="entry name" value="TruD_insert_sf"/>
</dbReference>
<evidence type="ECO:0000256" key="3">
    <source>
        <dbReference type="ARBA" id="ARBA00023235"/>
    </source>
</evidence>
<reference evidence="7" key="1">
    <citation type="submission" date="2016-08" db="EMBL/GenBank/DDBJ databases">
        <authorList>
            <person name="Varghese N."/>
            <person name="Submissions Spin"/>
        </authorList>
    </citation>
    <scope>NUCLEOTIDE SEQUENCE [LARGE SCALE GENOMIC DNA]</scope>
    <source>
        <strain evidence="7">R-53248</strain>
    </source>
</reference>
<dbReference type="InterPro" id="IPR011760">
    <property type="entry name" value="PsdUridine_synth_TruD_insert"/>
</dbReference>
<protein>
    <recommendedName>
        <fullName evidence="4">tRNA pseudouridine synthase D</fullName>
        <ecNumber evidence="4">5.4.99.27</ecNumber>
    </recommendedName>
    <alternativeName>
        <fullName evidence="4">tRNA pseudouridine(13) synthase</fullName>
    </alternativeName>
    <alternativeName>
        <fullName evidence="4">tRNA pseudouridylate synthase D</fullName>
    </alternativeName>
    <alternativeName>
        <fullName evidence="4">tRNA-uridine isomerase D</fullName>
    </alternativeName>
</protein>
<keyword evidence="2 4" id="KW-0819">tRNA processing</keyword>
<keyword evidence="3 4" id="KW-0413">Isomerase</keyword>
<dbReference type="GO" id="GO:0031119">
    <property type="term" value="P:tRNA pseudouridine synthesis"/>
    <property type="evidence" value="ECO:0007669"/>
    <property type="project" value="UniProtKB-UniRule"/>
</dbReference>
<dbReference type="InterPro" id="IPR050170">
    <property type="entry name" value="TruD_pseudoU_synthase"/>
</dbReference>
<dbReference type="NCBIfam" id="TIGR00094">
    <property type="entry name" value="tRNA_TruD_broad"/>
    <property type="match status" value="1"/>
</dbReference>
<dbReference type="EC" id="5.4.99.27" evidence="4"/>
<feature type="active site" description="Nucleophile" evidence="4">
    <location>
        <position position="78"/>
    </location>
</feature>
<dbReference type="GO" id="GO:0003723">
    <property type="term" value="F:RNA binding"/>
    <property type="evidence" value="ECO:0007669"/>
    <property type="project" value="InterPro"/>
</dbReference>
<gene>
    <name evidence="4" type="primary">truD</name>
    <name evidence="6" type="ORF">GA0061081_101152</name>
</gene>
<dbReference type="PROSITE" id="PS01268">
    <property type="entry name" value="UPF0024"/>
    <property type="match status" value="1"/>
</dbReference>
<dbReference type="Proteomes" id="UP000199670">
    <property type="component" value="Unassembled WGS sequence"/>
</dbReference>
<dbReference type="EMBL" id="FMAQ01000001">
    <property type="protein sequence ID" value="SCB74530.1"/>
    <property type="molecule type" value="Genomic_DNA"/>
</dbReference>
<dbReference type="GO" id="GO:0160150">
    <property type="term" value="F:tRNA pseudouridine(13) synthase activity"/>
    <property type="evidence" value="ECO:0007669"/>
    <property type="project" value="UniProtKB-EC"/>
</dbReference>
<dbReference type="Pfam" id="PF01142">
    <property type="entry name" value="TruD"/>
    <property type="match status" value="2"/>
</dbReference>
<sequence length="340" mass="38715">MLAQLNYLYGKPTTTGQYKQQYEDFVVTEDLGFELTGDGEHVLVFLQKRDCNTVFVAEQLAKYVGIPAKLVSYAGLKDRQAVTEQWFSLHMPGQQTPDFSAFDLAGCKILTVTRHNKKLKIGALKGNYFKIRLRNLNAQSEIDSKLALIKRHGVPNYFGEQRFGRDENNITQAIKWASGEISVKDRKKRGFYLSAARSAIFNDIISQRIAQNLHQTVLDGDILQLAQRGSWFVAQADELTVLQQRLENAELNITAPLLGDSPLGTLYKALEFEQKCLENWSEFNALFKKERVETARRSLLLRAEKLNWLWLDSCTLELDFYLSSGCYATSVIRELIIGNE</sequence>
<dbReference type="Gene3D" id="3.30.2350.20">
    <property type="entry name" value="TruD, catalytic domain"/>
    <property type="match status" value="1"/>
</dbReference>
<dbReference type="PANTHER" id="PTHR47811">
    <property type="entry name" value="TRNA PSEUDOURIDINE SYNTHASE D"/>
    <property type="match status" value="1"/>
</dbReference>
<dbReference type="STRING" id="1798182.GA0061081_101152"/>
<evidence type="ECO:0000256" key="4">
    <source>
        <dbReference type="HAMAP-Rule" id="MF_01082"/>
    </source>
</evidence>
<accession>A0A1C3YWT2</accession>
<dbReference type="CDD" id="cd02575">
    <property type="entry name" value="PseudoU_synth_EcTruD"/>
    <property type="match status" value="1"/>
</dbReference>
<comment type="function">
    <text evidence="4">Responsible for synthesis of pseudouridine from uracil-13 in transfer RNAs.</text>
</comment>
<dbReference type="GO" id="GO:0005829">
    <property type="term" value="C:cytosol"/>
    <property type="evidence" value="ECO:0007669"/>
    <property type="project" value="TreeGrafter"/>
</dbReference>